<dbReference type="CDD" id="cd07516">
    <property type="entry name" value="HAD_Pase"/>
    <property type="match status" value="1"/>
</dbReference>
<dbReference type="GO" id="GO:0016787">
    <property type="term" value="F:hydrolase activity"/>
    <property type="evidence" value="ECO:0007669"/>
    <property type="project" value="UniProtKB-KW"/>
</dbReference>
<protein>
    <submittedName>
        <fullName evidence="1">Cof-type HAD-IIB family hydrolase</fullName>
        <ecNumber evidence="1">3.1.3.-</ecNumber>
    </submittedName>
</protein>
<dbReference type="InterPro" id="IPR036412">
    <property type="entry name" value="HAD-like_sf"/>
</dbReference>
<dbReference type="SFLD" id="SFLDG01140">
    <property type="entry name" value="C2.B:_Phosphomannomutase_and_P"/>
    <property type="match status" value="1"/>
</dbReference>
<dbReference type="EMBL" id="CP121671">
    <property type="protein sequence ID" value="WFT74827.1"/>
    <property type="molecule type" value="Genomic_DNA"/>
</dbReference>
<dbReference type="Gene3D" id="3.30.1240.10">
    <property type="match status" value="1"/>
</dbReference>
<dbReference type="Proteomes" id="UP001221597">
    <property type="component" value="Chromosome"/>
</dbReference>
<name>A0ABY8IYC8_9BACI</name>
<dbReference type="Gene3D" id="3.40.50.1000">
    <property type="entry name" value="HAD superfamily/HAD-like"/>
    <property type="match status" value="1"/>
</dbReference>
<evidence type="ECO:0000313" key="1">
    <source>
        <dbReference type="EMBL" id="WFT74827.1"/>
    </source>
</evidence>
<dbReference type="InterPro" id="IPR000150">
    <property type="entry name" value="Cof"/>
</dbReference>
<dbReference type="PANTHER" id="PTHR10000">
    <property type="entry name" value="PHOSPHOSERINE PHOSPHATASE"/>
    <property type="match status" value="1"/>
</dbReference>
<dbReference type="EC" id="3.1.3.-" evidence="1"/>
<proteinExistence type="predicted"/>
<dbReference type="SUPFAM" id="SSF56784">
    <property type="entry name" value="HAD-like"/>
    <property type="match status" value="1"/>
</dbReference>
<dbReference type="NCBIfam" id="TIGR00099">
    <property type="entry name" value="Cof-subfamily"/>
    <property type="match status" value="1"/>
</dbReference>
<dbReference type="NCBIfam" id="TIGR01484">
    <property type="entry name" value="HAD-SF-IIB"/>
    <property type="match status" value="1"/>
</dbReference>
<keyword evidence="2" id="KW-1185">Reference proteome</keyword>
<dbReference type="RefSeq" id="WP_283076822.1">
    <property type="nucleotide sequence ID" value="NZ_CP121671.1"/>
</dbReference>
<accession>A0ABY8IYC8</accession>
<evidence type="ECO:0000313" key="2">
    <source>
        <dbReference type="Proteomes" id="UP001221597"/>
    </source>
</evidence>
<gene>
    <name evidence="1" type="ORF">P9989_21255</name>
</gene>
<keyword evidence="1" id="KW-0378">Hydrolase</keyword>
<organism evidence="1 2">
    <name type="scientific">Halobacillus naozhouensis</name>
    <dbReference type="NCBI Taxonomy" id="554880"/>
    <lineage>
        <taxon>Bacteria</taxon>
        <taxon>Bacillati</taxon>
        <taxon>Bacillota</taxon>
        <taxon>Bacilli</taxon>
        <taxon>Bacillales</taxon>
        <taxon>Bacillaceae</taxon>
        <taxon>Halobacillus</taxon>
    </lineage>
</organism>
<dbReference type="PANTHER" id="PTHR10000:SF55">
    <property type="entry name" value="5-AMINO-6-(5-PHOSPHO-D-RIBITYLAMINO)URACIL PHOSPHATASE YCSE"/>
    <property type="match status" value="1"/>
</dbReference>
<dbReference type="Pfam" id="PF08282">
    <property type="entry name" value="Hydrolase_3"/>
    <property type="match status" value="1"/>
</dbReference>
<reference evidence="1 2" key="1">
    <citation type="submission" date="2023-04" db="EMBL/GenBank/DDBJ databases">
        <title>Genome sequence of Halobacillus naozhouensis KACC 21980.</title>
        <authorList>
            <person name="Kim S."/>
            <person name="Heo J."/>
            <person name="Kwon S.-W."/>
        </authorList>
    </citation>
    <scope>NUCLEOTIDE SEQUENCE [LARGE SCALE GENOMIC DNA]</scope>
    <source>
        <strain evidence="1 2">KCTC 13234</strain>
    </source>
</reference>
<dbReference type="InterPro" id="IPR006379">
    <property type="entry name" value="HAD-SF_hydro_IIB"/>
</dbReference>
<dbReference type="InterPro" id="IPR023214">
    <property type="entry name" value="HAD_sf"/>
</dbReference>
<dbReference type="SFLD" id="SFLDS00003">
    <property type="entry name" value="Haloacid_Dehalogenase"/>
    <property type="match status" value="1"/>
</dbReference>
<dbReference type="SFLD" id="SFLDG01144">
    <property type="entry name" value="C2.B.4:_PGP_Like"/>
    <property type="match status" value="1"/>
</dbReference>
<sequence>MKMIAIDLDGTLLNSHSLISEENIAAIKKAQARGIEVVIATGRAEFDVREVFKNTGLVTWVIGANGATIHRPDRRCFDAVSLDPKDGEEILQWLEQEEFYYEVFSDSAILTPQNGRELLNIELDRIRSANPQADISDLKVAMNKQFGQQGFLHVGSYQEILAAGVPLYNVLAFTFDQDKLITGRRYFESRDDLTLVSSSLHNFELEHKDASKGNALWKLAEYKGIPLQDTGVIGDSPNDLSMFEVAGHKAAMSNAHDLVKKAGDFITKSNDKHGVAHAIDTWLQSY</sequence>